<protein>
    <recommendedName>
        <fullName evidence="4">TRUD domain-containing protein</fullName>
    </recommendedName>
</protein>
<evidence type="ECO:0000313" key="5">
    <source>
        <dbReference type="EMBL" id="CAK9329447.1"/>
    </source>
</evidence>
<gene>
    <name evidence="5" type="ORF">CITCOLO1_LOCUS21903</name>
</gene>
<organism evidence="5 6">
    <name type="scientific">Citrullus colocynthis</name>
    <name type="common">colocynth</name>
    <dbReference type="NCBI Taxonomy" id="252529"/>
    <lineage>
        <taxon>Eukaryota</taxon>
        <taxon>Viridiplantae</taxon>
        <taxon>Streptophyta</taxon>
        <taxon>Embryophyta</taxon>
        <taxon>Tracheophyta</taxon>
        <taxon>Spermatophyta</taxon>
        <taxon>Magnoliopsida</taxon>
        <taxon>eudicotyledons</taxon>
        <taxon>Gunneridae</taxon>
        <taxon>Pentapetalae</taxon>
        <taxon>rosids</taxon>
        <taxon>fabids</taxon>
        <taxon>Cucurbitales</taxon>
        <taxon>Cucurbitaceae</taxon>
        <taxon>Benincaseae</taxon>
        <taxon>Citrullus</taxon>
    </lineage>
</organism>
<name>A0ABP0Z9I5_9ROSI</name>
<feature type="region of interest" description="Disordered" evidence="3">
    <location>
        <begin position="159"/>
        <end position="182"/>
    </location>
</feature>
<keyword evidence="2" id="KW-0413">Isomerase</keyword>
<dbReference type="NCBIfam" id="TIGR00094">
    <property type="entry name" value="tRNA_TruD_broad"/>
    <property type="match status" value="1"/>
</dbReference>
<feature type="compositionally biased region" description="Basic and acidic residues" evidence="3">
    <location>
        <begin position="170"/>
        <end position="182"/>
    </location>
</feature>
<dbReference type="SUPFAM" id="SSF55120">
    <property type="entry name" value="Pseudouridine synthase"/>
    <property type="match status" value="1"/>
</dbReference>
<dbReference type="CDD" id="cd02576">
    <property type="entry name" value="PseudoU_synth_ScPUS7"/>
    <property type="match status" value="1"/>
</dbReference>
<evidence type="ECO:0000313" key="6">
    <source>
        <dbReference type="Proteomes" id="UP001642487"/>
    </source>
</evidence>
<evidence type="ECO:0000259" key="4">
    <source>
        <dbReference type="PROSITE" id="PS50984"/>
    </source>
</evidence>
<dbReference type="PROSITE" id="PS50984">
    <property type="entry name" value="TRUD"/>
    <property type="match status" value="1"/>
</dbReference>
<comment type="similarity">
    <text evidence="1">Belongs to the pseudouridine synthase TruD family.</text>
</comment>
<reference evidence="5 6" key="1">
    <citation type="submission" date="2024-03" db="EMBL/GenBank/DDBJ databases">
        <authorList>
            <person name="Gkanogiannis A."/>
            <person name="Becerra Lopez-Lavalle L."/>
        </authorList>
    </citation>
    <scope>NUCLEOTIDE SEQUENCE [LARGE SCALE GENOMIC DNA]</scope>
</reference>
<evidence type="ECO:0000256" key="3">
    <source>
        <dbReference type="SAM" id="MobiDB-lite"/>
    </source>
</evidence>
<proteinExistence type="inferred from homology"/>
<evidence type="ECO:0000256" key="2">
    <source>
        <dbReference type="ARBA" id="ARBA00023235"/>
    </source>
</evidence>
<dbReference type="InterPro" id="IPR042214">
    <property type="entry name" value="TruD_catalytic"/>
</dbReference>
<dbReference type="PANTHER" id="PTHR13326:SF21">
    <property type="entry name" value="PSEUDOURIDYLATE SYNTHASE PUS7L"/>
    <property type="match status" value="1"/>
</dbReference>
<dbReference type="HAMAP" id="MF_01082">
    <property type="entry name" value="TruD"/>
    <property type="match status" value="1"/>
</dbReference>
<dbReference type="PIRSF" id="PIRSF037016">
    <property type="entry name" value="Pseudouridin_synth_euk_prd"/>
    <property type="match status" value="1"/>
</dbReference>
<accession>A0ABP0Z9I5</accession>
<dbReference type="InterPro" id="IPR001656">
    <property type="entry name" value="PsdUridine_synth_TruD"/>
</dbReference>
<evidence type="ECO:0000256" key="1">
    <source>
        <dbReference type="ARBA" id="ARBA00007953"/>
    </source>
</evidence>
<feature type="domain" description="TRUD" evidence="4">
    <location>
        <begin position="305"/>
        <end position="562"/>
    </location>
</feature>
<dbReference type="InterPro" id="IPR020103">
    <property type="entry name" value="PsdUridine_synth_cat_dom_sf"/>
</dbReference>
<dbReference type="EMBL" id="OZ021743">
    <property type="protein sequence ID" value="CAK9329447.1"/>
    <property type="molecule type" value="Genomic_DNA"/>
</dbReference>
<dbReference type="Pfam" id="PF01142">
    <property type="entry name" value="TruD"/>
    <property type="match status" value="1"/>
</dbReference>
<dbReference type="InterPro" id="IPR011760">
    <property type="entry name" value="PsdUridine_synth_TruD_insert"/>
</dbReference>
<sequence>MATKSVAESDVGILSYISSLPGFRGILKQRYSDFIVNEVDTDGNVVHLTSLDAPPEIVSESRPTIVQSTSESYASEIDLFRSLAGDSDAEILEAFLKQINSGVDDGISPIVFSPDTDKTHRTAVHNFFKKFKFLVTDTIDGPDSSSKCVRVRVDSGVQNNRGRFSKKRKERGDKPFDSRGSDNWPEHVGKFLRFHLYKENKDTQEALGLIGKMLGIQARSFGFAGTKDKRSISTQRVTVFKQQASRLAALNDRLIGIKLGNFSYIQQGLLLGQLLGNRFTITLRGVVATSEDAIKASAEALGMHGFINYFGLQRFGSGSVPTHLVGASLLRGEWKGAVNMILDPREGDILLLSAREYYKGSDDIDGTLKQLPRYLVAERAILQCLKKCPGNYLQALKAIPRTLRMMYVHSYQSYLWNHAASMRVQKYGIDKVVVGDLVYCKENYTETAAVQNFEEYENEDCGDANSYDSCHLEEMCKLDPPTERNKLVKAVTAEDVLSGNFTIDDVVLPLPGSRVIYPTNDIAEVYNDLATKDSISLVETVHNVKEFSITNVTGSYRRVFQRPKDYEWELISYVDRNLPLAQSDLHNLLKSQSVEISKEEKIADKSKNEDLLDSTEQSGCCKKNVQLEAGENENENENESGQATQDPQMALKLSFTLPASSYATMAIRELLKTSTSVDGNPEKFSRNEKLFAERQPGDKGTLRNNTNPSTEMICSFDQFRLR</sequence>
<dbReference type="PANTHER" id="PTHR13326">
    <property type="entry name" value="TRNA PSEUDOURIDINE SYNTHASE D"/>
    <property type="match status" value="1"/>
</dbReference>
<keyword evidence="6" id="KW-1185">Reference proteome</keyword>
<dbReference type="Gene3D" id="3.30.2350.20">
    <property type="entry name" value="TruD, catalytic domain"/>
    <property type="match status" value="2"/>
</dbReference>
<dbReference type="Proteomes" id="UP001642487">
    <property type="component" value="Chromosome 9"/>
</dbReference>